<feature type="compositionally biased region" description="Basic residues" evidence="1">
    <location>
        <begin position="181"/>
        <end position="206"/>
    </location>
</feature>
<gene>
    <name evidence="2" type="ORF">CR162_13305</name>
</gene>
<evidence type="ECO:0000256" key="1">
    <source>
        <dbReference type="SAM" id="MobiDB-lite"/>
    </source>
</evidence>
<evidence type="ECO:0000313" key="2">
    <source>
        <dbReference type="EMBL" id="PHK94511.1"/>
    </source>
</evidence>
<dbReference type="InterPro" id="IPR011852">
    <property type="entry name" value="TRAP_TAXI"/>
</dbReference>
<feature type="compositionally biased region" description="Basic residues" evidence="1">
    <location>
        <begin position="217"/>
        <end position="232"/>
    </location>
</feature>
<reference evidence="2 3" key="1">
    <citation type="submission" date="2017-10" db="EMBL/GenBank/DDBJ databases">
        <authorList>
            <person name="Banno H."/>
            <person name="Chua N.-H."/>
        </authorList>
    </citation>
    <scope>NUCLEOTIDE SEQUENCE [LARGE SCALE GENOMIC DNA]</scope>
    <source>
        <strain evidence="2 3">YW11</strain>
    </source>
</reference>
<dbReference type="SUPFAM" id="SSF53850">
    <property type="entry name" value="Periplasmic binding protein-like II"/>
    <property type="match status" value="1"/>
</dbReference>
<dbReference type="Gene3D" id="3.40.190.10">
    <property type="entry name" value="Periplasmic binding protein-like II"/>
    <property type="match status" value="2"/>
</dbReference>
<dbReference type="Pfam" id="PF16868">
    <property type="entry name" value="NMT1_3"/>
    <property type="match status" value="1"/>
</dbReference>
<feature type="compositionally biased region" description="Low complexity" evidence="1">
    <location>
        <begin position="139"/>
        <end position="148"/>
    </location>
</feature>
<feature type="compositionally biased region" description="Low complexity" evidence="1">
    <location>
        <begin position="169"/>
        <end position="180"/>
    </location>
</feature>
<keyword evidence="3" id="KW-1185">Reference proteome</keyword>
<evidence type="ECO:0000313" key="3">
    <source>
        <dbReference type="Proteomes" id="UP000223527"/>
    </source>
</evidence>
<dbReference type="EMBL" id="PDNU01000025">
    <property type="protein sequence ID" value="PHK94511.1"/>
    <property type="molecule type" value="Genomic_DNA"/>
</dbReference>
<dbReference type="AlphaFoldDB" id="A0A2C6Z7M7"/>
<sequence length="574" mass="62246">MPDPQQRGAHRFRPEGRGAGARDHVRRRILPRRGRPHRPPLHQGWRRAHRADPRLQSRNGHRLAAHPLAQRRPAPQRAAAGAAGPARSPRQWQSRARRLPRRQPGGAPPRLLRGARAERRQLSGMRRCPRRGAGGAAADGGDAAPCRAAPHRRGGDPPGGSPAHPRPGRPLAAPRAPFGRARPRQWQPRRLRQHPLRHPRPVRGMRRGGAAAIRAGGRSRRPAGLARRRRTGRAVSGMAGGIGRRGLAALAALCAGAGLLARGAQAQGSGTQGTGRATITQTVRRSPVDLANNGVLGLIAGGVDGTYIRVASDLAAELDDGDRLRVLPILGKGSLQNISDLMYLRGVDMAIVQSDVLAFALRQRLHPNIAQRIHYIAKLYDEEIHLLAGPGIDRLDQLRGRVVNVDVRGSGTAMTASVLLGMLDVGAELAHAPQDVALDQLRRGEIAAMIYVAGKPARLFSGIEAGSGLRFLPLPATSEMLSTYQRAVLSPEDYPRLIEAGETVETVETLSLGAVLAVYAWPQGSERHVRLARFTRSLLANADALRRPPRHPKWREFDMEATLPGWTRFTLPSR</sequence>
<protein>
    <recommendedName>
        <fullName evidence="4">TRAP transporter substrate-binding protein</fullName>
    </recommendedName>
</protein>
<dbReference type="PANTHER" id="PTHR42941">
    <property type="entry name" value="SLL1037 PROTEIN"/>
    <property type="match status" value="1"/>
</dbReference>
<dbReference type="OrthoDB" id="8188218at2"/>
<organism evidence="2 3">
    <name type="scientific">Teichococcus rhizosphaerae</name>
    <dbReference type="NCBI Taxonomy" id="1335062"/>
    <lineage>
        <taxon>Bacteria</taxon>
        <taxon>Pseudomonadati</taxon>
        <taxon>Pseudomonadota</taxon>
        <taxon>Alphaproteobacteria</taxon>
        <taxon>Acetobacterales</taxon>
        <taxon>Roseomonadaceae</taxon>
        <taxon>Roseomonas</taxon>
    </lineage>
</organism>
<feature type="compositionally biased region" description="Low complexity" evidence="1">
    <location>
        <begin position="65"/>
        <end position="87"/>
    </location>
</feature>
<name>A0A2C6Z7M7_9PROT</name>
<dbReference type="Proteomes" id="UP000223527">
    <property type="component" value="Unassembled WGS sequence"/>
</dbReference>
<feature type="region of interest" description="Disordered" evidence="1">
    <location>
        <begin position="1"/>
        <end position="232"/>
    </location>
</feature>
<accession>A0A2C6Z7M7</accession>
<dbReference type="PANTHER" id="PTHR42941:SF1">
    <property type="entry name" value="SLL1037 PROTEIN"/>
    <property type="match status" value="1"/>
</dbReference>
<proteinExistence type="predicted"/>
<feature type="compositionally biased region" description="Basic residues" evidence="1">
    <location>
        <begin position="24"/>
        <end position="49"/>
    </location>
</feature>
<comment type="caution">
    <text evidence="2">The sequence shown here is derived from an EMBL/GenBank/DDBJ whole genome shotgun (WGS) entry which is preliminary data.</text>
</comment>
<feature type="compositionally biased region" description="Basic and acidic residues" evidence="1">
    <location>
        <begin position="12"/>
        <end position="23"/>
    </location>
</feature>
<evidence type="ECO:0008006" key="4">
    <source>
        <dbReference type="Google" id="ProtNLM"/>
    </source>
</evidence>